<reference evidence="2 3" key="1">
    <citation type="journal article" date="2019" name="Genome Biol. Evol.">
        <title>Insights into the evolution of the New World diploid cottons (Gossypium, subgenus Houzingenia) based on genome sequencing.</title>
        <authorList>
            <person name="Grover C.E."/>
            <person name="Arick M.A. 2nd"/>
            <person name="Thrash A."/>
            <person name="Conover J.L."/>
            <person name="Sanders W.S."/>
            <person name="Peterson D.G."/>
            <person name="Frelichowski J.E."/>
            <person name="Scheffler J.A."/>
            <person name="Scheffler B.E."/>
            <person name="Wendel J.F."/>
        </authorList>
    </citation>
    <scope>NUCLEOTIDE SEQUENCE [LARGE SCALE GENOMIC DNA]</scope>
    <source>
        <strain evidence="2">0</strain>
        <tissue evidence="2">Leaf</tissue>
    </source>
</reference>
<name>A0A7J9GLM2_9ROSI</name>
<sequence length="74" mass="8077">MDGSVRVEKGFAAAGGLVRDHNGGWMFGFGRYLGNFIVLECELWGILDCLKLISDRCLEGVLIQTDCLEAVNAI</sequence>
<dbReference type="GO" id="GO:0004523">
    <property type="term" value="F:RNA-DNA hybrid ribonuclease activity"/>
    <property type="evidence" value="ECO:0007669"/>
    <property type="project" value="InterPro"/>
</dbReference>
<dbReference type="PANTHER" id="PTHR47723">
    <property type="entry name" value="OS05G0353850 PROTEIN"/>
    <property type="match status" value="1"/>
</dbReference>
<dbReference type="InterPro" id="IPR044730">
    <property type="entry name" value="RNase_H-like_dom_plant"/>
</dbReference>
<dbReference type="InterPro" id="IPR012337">
    <property type="entry name" value="RNaseH-like_sf"/>
</dbReference>
<proteinExistence type="predicted"/>
<feature type="domain" description="RNase H type-1" evidence="1">
    <location>
        <begin position="2"/>
        <end position="74"/>
    </location>
</feature>
<accession>A0A7J9GLM2</accession>
<evidence type="ECO:0000313" key="3">
    <source>
        <dbReference type="Proteomes" id="UP000593560"/>
    </source>
</evidence>
<dbReference type="EMBL" id="JABFAD010000005">
    <property type="protein sequence ID" value="MBA0798248.1"/>
    <property type="molecule type" value="Genomic_DNA"/>
</dbReference>
<dbReference type="AlphaFoldDB" id="A0A7J9GLM2"/>
<organism evidence="2 3">
    <name type="scientific">Gossypium harknessii</name>
    <dbReference type="NCBI Taxonomy" id="34285"/>
    <lineage>
        <taxon>Eukaryota</taxon>
        <taxon>Viridiplantae</taxon>
        <taxon>Streptophyta</taxon>
        <taxon>Embryophyta</taxon>
        <taxon>Tracheophyta</taxon>
        <taxon>Spermatophyta</taxon>
        <taxon>Magnoliopsida</taxon>
        <taxon>eudicotyledons</taxon>
        <taxon>Gunneridae</taxon>
        <taxon>Pentapetalae</taxon>
        <taxon>rosids</taxon>
        <taxon>malvids</taxon>
        <taxon>Malvales</taxon>
        <taxon>Malvaceae</taxon>
        <taxon>Malvoideae</taxon>
        <taxon>Gossypium</taxon>
    </lineage>
</organism>
<dbReference type="PANTHER" id="PTHR47723:SF19">
    <property type="entry name" value="POLYNUCLEOTIDYL TRANSFERASE, RIBONUCLEASE H-LIKE SUPERFAMILY PROTEIN"/>
    <property type="match status" value="1"/>
</dbReference>
<dbReference type="Proteomes" id="UP000593560">
    <property type="component" value="Unassembled WGS sequence"/>
</dbReference>
<dbReference type="InterPro" id="IPR036397">
    <property type="entry name" value="RNaseH_sf"/>
</dbReference>
<comment type="caution">
    <text evidence="2">The sequence shown here is derived from an EMBL/GenBank/DDBJ whole genome shotgun (WGS) entry which is preliminary data.</text>
</comment>
<protein>
    <recommendedName>
        <fullName evidence="1">RNase H type-1 domain-containing protein</fullName>
    </recommendedName>
</protein>
<dbReference type="InterPro" id="IPR002156">
    <property type="entry name" value="RNaseH_domain"/>
</dbReference>
<dbReference type="Pfam" id="PF13456">
    <property type="entry name" value="RVT_3"/>
    <property type="match status" value="1"/>
</dbReference>
<dbReference type="Gene3D" id="3.30.420.10">
    <property type="entry name" value="Ribonuclease H-like superfamily/Ribonuclease H"/>
    <property type="match status" value="1"/>
</dbReference>
<evidence type="ECO:0000259" key="1">
    <source>
        <dbReference type="Pfam" id="PF13456"/>
    </source>
</evidence>
<keyword evidence="3" id="KW-1185">Reference proteome</keyword>
<dbReference type="InterPro" id="IPR053151">
    <property type="entry name" value="RNase_H-like"/>
</dbReference>
<dbReference type="CDD" id="cd06222">
    <property type="entry name" value="RNase_H_like"/>
    <property type="match status" value="1"/>
</dbReference>
<dbReference type="OrthoDB" id="1741277at2759"/>
<dbReference type="SUPFAM" id="SSF53098">
    <property type="entry name" value="Ribonuclease H-like"/>
    <property type="match status" value="1"/>
</dbReference>
<evidence type="ECO:0000313" key="2">
    <source>
        <dbReference type="EMBL" id="MBA0798248.1"/>
    </source>
</evidence>
<gene>
    <name evidence="2" type="ORF">Gohar_008858</name>
</gene>
<dbReference type="GO" id="GO:0003676">
    <property type="term" value="F:nucleic acid binding"/>
    <property type="evidence" value="ECO:0007669"/>
    <property type="project" value="InterPro"/>
</dbReference>